<keyword evidence="1" id="KW-0175">Coiled coil</keyword>
<protein>
    <submittedName>
        <fullName evidence="3">TIGR02680 family protein</fullName>
    </submittedName>
</protein>
<name>A0A4V4HSC0_9ACTN</name>
<dbReference type="Proteomes" id="UP000308760">
    <property type="component" value="Unassembled WGS sequence"/>
</dbReference>
<dbReference type="EMBL" id="STGY01000051">
    <property type="protein sequence ID" value="THV41176.1"/>
    <property type="molecule type" value="Genomic_DNA"/>
</dbReference>
<feature type="compositionally biased region" description="Basic and acidic residues" evidence="2">
    <location>
        <begin position="431"/>
        <end position="449"/>
    </location>
</feature>
<feature type="coiled-coil region" evidence="1">
    <location>
        <begin position="839"/>
        <end position="873"/>
    </location>
</feature>
<sequence>MTERYRPTRAGIINLWDYRDEEFSFVDGWLVLRGPNGSGKTKALELLFPFLFDGRIDAARLNPFASRDRGMKSNLLYRGQEVNQGYVWMEFERDGAYQTIGIGLRGHRHQDKVPRWHFTTRGRIGVDFGLLDEQDRPLSKKQLTDALGAESVVDTSREHREKVNAALFGLAQDRYEQMLDLVITLRRPQLAKDLKPDDLSDTLSAGLRPLDDRLVAKAARSFEDMEQVAAVLEGLKDADEAVTDFLGVYTTYLRTHSRAAALDVATRLDTSTAARGDLADLAEAVEAARTTAEQAEAAHRELRGEPERLRGVLTGLKENEAYKSVATLDQLRARVGDLATARSKAEKRAADARKRETDSETEVKHRRGALSEIAAAVEWHAADMMATAEASGITWEAETADPDRAAEVALIERRSDITAVEDAGRHLQTAVDERERAERRHGEAEREAEQAEQTAENASVAVETERDRLREATATWAEEHRGLFDDFGIGSVRPVLDAAVTELGHPDSRGLRHAAEKLTANARDRRLRGQERDRHDKEAIEADTAGLGTERAAIEAEHDDAPPAPRTRTADRTGQPGAPLWRAVDFAEGIDVADEAAIEAALEAAGVIDAWIGAEGPGGDESDVHLRPLSPSARPAGLTLADYLVPEPDAPLPHSMITDILASIAVSDNMASPGLGPAIDRQGRFANTVLLGRYTKPEPEFIGASARAARRAARIDEIDTRLSELAIRLGEVTSRIEATARLLSRFAAALDNLPLQGTLLTAVQAAATAAGIAAEKHRAVKRAKGALDDAIQMQSEAAQRLHTVCTERALPADRLETVRANVQRFESAAGKHRSERAKADGARARITEAEEHLRRASEERDTADGDLEEAAERWALVNAEYESIQETSGAEADEILRRIAATEQAIKAAAAAAAKAEQRAKNTDREHAKLQERHTGAESNVATAAAEAAATALRLRPFAQPDRLKLLGCPTDLRWPPAETRTEESADLPQAVTALHQAILVATEGLTPTENSLKQSATRLSRSLESLVDRLPASGLDYRVEWDTEEGVFVVKIADDEGLAPVVYFADRIRAQLREQEALLSEAEQRVLEDTLLTELALQIHDRVIDARDLVRDMDKHMRTRKMSSGLTVGVSWTLDDKRIDDEQRKIAAIFDSAPAQLGPRFAELRSHFSDRIKQARAESPETPYRELMAEVLDYRRWRRFSFTLYRPGGKTQTLTRSIHSLLSGGEQSVSLHLPLFAAANAVFASARDDAPRMIALDEAFAGVDEQGRSELMSLAGQFDLQLFMTGFDLWATFESVPGVAHYDLAHSALDNTVSSVLMVWNGEEEEYDADGTLAAALGSPETRRVPSGDRP</sequence>
<dbReference type="InterPro" id="IPR013496">
    <property type="entry name" value="CHP02680"/>
</dbReference>
<reference evidence="3 4" key="2">
    <citation type="submission" date="2019-05" db="EMBL/GenBank/DDBJ databases">
        <title>Glycomyces buryatensis sp. nov.</title>
        <authorList>
            <person name="Nikitina E."/>
        </authorList>
    </citation>
    <scope>NUCLEOTIDE SEQUENCE [LARGE SCALE GENOMIC DNA]</scope>
    <source>
        <strain evidence="3 4">18</strain>
    </source>
</reference>
<feature type="coiled-coil region" evidence="1">
    <location>
        <begin position="899"/>
        <end position="940"/>
    </location>
</feature>
<evidence type="ECO:0000256" key="2">
    <source>
        <dbReference type="SAM" id="MobiDB-lite"/>
    </source>
</evidence>
<dbReference type="Pfam" id="PF13558">
    <property type="entry name" value="SbcC_Walker_B"/>
    <property type="match status" value="1"/>
</dbReference>
<evidence type="ECO:0000256" key="1">
    <source>
        <dbReference type="SAM" id="Coils"/>
    </source>
</evidence>
<dbReference type="OrthoDB" id="8527901at2"/>
<dbReference type="SUPFAM" id="SSF52540">
    <property type="entry name" value="P-loop containing nucleoside triphosphate hydrolases"/>
    <property type="match status" value="1"/>
</dbReference>
<feature type="region of interest" description="Disordered" evidence="2">
    <location>
        <begin position="342"/>
        <end position="366"/>
    </location>
</feature>
<keyword evidence="4" id="KW-1185">Reference proteome</keyword>
<dbReference type="NCBIfam" id="TIGR02680">
    <property type="entry name" value="TIGR02680 family protein"/>
    <property type="match status" value="1"/>
</dbReference>
<dbReference type="Gene3D" id="3.40.50.300">
    <property type="entry name" value="P-loop containing nucleotide triphosphate hydrolases"/>
    <property type="match status" value="2"/>
</dbReference>
<feature type="region of interest" description="Disordered" evidence="2">
    <location>
        <begin position="521"/>
        <end position="578"/>
    </location>
</feature>
<accession>A0A4V4HSC0</accession>
<comment type="caution">
    <text evidence="3">The sequence shown here is derived from an EMBL/GenBank/DDBJ whole genome shotgun (WGS) entry which is preliminary data.</text>
</comment>
<gene>
    <name evidence="3" type="ORF">FAB82_13070</name>
</gene>
<dbReference type="InterPro" id="IPR027417">
    <property type="entry name" value="P-loop_NTPase"/>
</dbReference>
<organism evidence="3 4">
    <name type="scientific">Glycomyces buryatensis</name>
    <dbReference type="NCBI Taxonomy" id="2570927"/>
    <lineage>
        <taxon>Bacteria</taxon>
        <taxon>Bacillati</taxon>
        <taxon>Actinomycetota</taxon>
        <taxon>Actinomycetes</taxon>
        <taxon>Glycomycetales</taxon>
        <taxon>Glycomycetaceae</taxon>
        <taxon>Glycomyces</taxon>
    </lineage>
</organism>
<proteinExistence type="predicted"/>
<feature type="compositionally biased region" description="Basic and acidic residues" evidence="2">
    <location>
        <begin position="343"/>
        <end position="363"/>
    </location>
</feature>
<reference evidence="4" key="1">
    <citation type="submission" date="2019-04" db="EMBL/GenBank/DDBJ databases">
        <title>Nocardioides xinjiangensis sp. nov.</title>
        <authorList>
            <person name="Liu S."/>
        </authorList>
    </citation>
    <scope>NUCLEOTIDE SEQUENCE [LARGE SCALE GENOMIC DNA]</scope>
    <source>
        <strain evidence="4">18</strain>
    </source>
</reference>
<evidence type="ECO:0000313" key="4">
    <source>
        <dbReference type="Proteomes" id="UP000308760"/>
    </source>
</evidence>
<dbReference type="RefSeq" id="WP_136534976.1">
    <property type="nucleotide sequence ID" value="NZ_STGY01000051.1"/>
</dbReference>
<evidence type="ECO:0000313" key="3">
    <source>
        <dbReference type="EMBL" id="THV41176.1"/>
    </source>
</evidence>
<feature type="compositionally biased region" description="Basic and acidic residues" evidence="2">
    <location>
        <begin position="521"/>
        <end position="540"/>
    </location>
</feature>
<feature type="region of interest" description="Disordered" evidence="2">
    <location>
        <begin position="431"/>
        <end position="464"/>
    </location>
</feature>
<feature type="compositionally biased region" description="Basic and acidic residues" evidence="2">
    <location>
        <begin position="552"/>
        <end position="561"/>
    </location>
</feature>